<gene>
    <name evidence="1" type="ORF">GCM10010862_06660</name>
</gene>
<comment type="caution">
    <text evidence="1">The sequence shown here is derived from an EMBL/GenBank/DDBJ whole genome shotgun (WGS) entry which is preliminary data.</text>
</comment>
<dbReference type="RefSeq" id="WP_284338854.1">
    <property type="nucleotide sequence ID" value="NZ_BSNS01000003.1"/>
</dbReference>
<accession>A0ABQ5W112</accession>
<dbReference type="Proteomes" id="UP001156691">
    <property type="component" value="Unassembled WGS sequence"/>
</dbReference>
<sequence length="403" mass="45427">MSTVAAAQPGDTADRVMPRPHLNSLFLPQDSSLRRGFISPNVPREAQFLAHFEDRCIFYDVFWDEAGKRILLHGPPPVNLAQHYRNARYTARPSGTRLRARGHHSQKVHIYSLAAPAGTTHLEVEFAGMTFTVPVGANYSSWFEGQNLLATVSKNNDLQWIADWARFHVVNQGASAVLLFDNASDRYAPADIEATLVAVNGLDKICVVPAPFAYQRPDNALPDNRFWAHFLQPSLFTNMFRRYAARASGILDCDIDELAVPLTDETVFETARASRSGTVYFRNRWIEPVPVKPRPDGVYRHRDFCLAKADDDVTRGGTTKWAMAPDRRWMQDLRVQPRAHLIINRPPLTRHKPGTAYIAHFRGISTSWKYDRRVTLESDDTLVEDTRLSALLKSTFPEAGSAS</sequence>
<proteinExistence type="predicted"/>
<evidence type="ECO:0000313" key="1">
    <source>
        <dbReference type="EMBL" id="GLQ53408.1"/>
    </source>
</evidence>
<evidence type="ECO:0000313" key="2">
    <source>
        <dbReference type="Proteomes" id="UP001156691"/>
    </source>
</evidence>
<keyword evidence="2" id="KW-1185">Reference proteome</keyword>
<reference evidence="2" key="1">
    <citation type="journal article" date="2019" name="Int. J. Syst. Evol. Microbiol.">
        <title>The Global Catalogue of Microorganisms (GCM) 10K type strain sequencing project: providing services to taxonomists for standard genome sequencing and annotation.</title>
        <authorList>
            <consortium name="The Broad Institute Genomics Platform"/>
            <consortium name="The Broad Institute Genome Sequencing Center for Infectious Disease"/>
            <person name="Wu L."/>
            <person name="Ma J."/>
        </authorList>
    </citation>
    <scope>NUCLEOTIDE SEQUENCE [LARGE SCALE GENOMIC DNA]</scope>
    <source>
        <strain evidence="2">NBRC 112416</strain>
    </source>
</reference>
<dbReference type="EMBL" id="BSNS01000003">
    <property type="protein sequence ID" value="GLQ53408.1"/>
    <property type="molecule type" value="Genomic_DNA"/>
</dbReference>
<organism evidence="1 2">
    <name type="scientific">Devosia nitrariae</name>
    <dbReference type="NCBI Taxonomy" id="2071872"/>
    <lineage>
        <taxon>Bacteria</taxon>
        <taxon>Pseudomonadati</taxon>
        <taxon>Pseudomonadota</taxon>
        <taxon>Alphaproteobacteria</taxon>
        <taxon>Hyphomicrobiales</taxon>
        <taxon>Devosiaceae</taxon>
        <taxon>Devosia</taxon>
    </lineage>
</organism>
<protein>
    <submittedName>
        <fullName evidence="1">Uncharacterized protein</fullName>
    </submittedName>
</protein>
<name>A0ABQ5W112_9HYPH</name>